<keyword evidence="3" id="KW-0804">Transcription</keyword>
<dbReference type="Proteomes" id="UP000184069">
    <property type="component" value="Unassembled WGS sequence"/>
</dbReference>
<dbReference type="PANTHER" id="PTHR43280">
    <property type="entry name" value="ARAC-FAMILY TRANSCRIPTIONAL REGULATOR"/>
    <property type="match status" value="1"/>
</dbReference>
<protein>
    <submittedName>
        <fullName evidence="5">AraC family transcriptional regulator</fullName>
    </submittedName>
    <submittedName>
        <fullName evidence="6">AraC-type DNA-binding protein</fullName>
    </submittedName>
</protein>
<dbReference type="SUPFAM" id="SSF46689">
    <property type="entry name" value="Homeodomain-like"/>
    <property type="match status" value="1"/>
</dbReference>
<dbReference type="EMBL" id="MAYF01000040">
    <property type="protein sequence ID" value="OCA79923.1"/>
    <property type="molecule type" value="Genomic_DNA"/>
</dbReference>
<evidence type="ECO:0000259" key="4">
    <source>
        <dbReference type="PROSITE" id="PS01124"/>
    </source>
</evidence>
<accession>A0A1M6XX26</accession>
<evidence type="ECO:0000256" key="3">
    <source>
        <dbReference type="ARBA" id="ARBA00023163"/>
    </source>
</evidence>
<keyword evidence="2 6" id="KW-0238">DNA-binding</keyword>
<dbReference type="Gene3D" id="1.10.10.60">
    <property type="entry name" value="Homeodomain-like"/>
    <property type="match status" value="1"/>
</dbReference>
<evidence type="ECO:0000313" key="8">
    <source>
        <dbReference type="Proteomes" id="UP000184069"/>
    </source>
</evidence>
<dbReference type="GO" id="GO:0003700">
    <property type="term" value="F:DNA-binding transcription factor activity"/>
    <property type="evidence" value="ECO:0007669"/>
    <property type="project" value="InterPro"/>
</dbReference>
<evidence type="ECO:0000313" key="7">
    <source>
        <dbReference type="Proteomes" id="UP000093508"/>
    </source>
</evidence>
<reference evidence="6 8" key="2">
    <citation type="submission" date="2016-11" db="EMBL/GenBank/DDBJ databases">
        <authorList>
            <person name="Jaros S."/>
            <person name="Januszkiewicz K."/>
            <person name="Wedrychowicz H."/>
        </authorList>
    </citation>
    <scope>NUCLEOTIDE SEQUENCE [LARGE SCALE GENOMIC DNA]</scope>
    <source>
        <strain evidence="6 8">DSM 27621</strain>
    </source>
</reference>
<dbReference type="Pfam" id="PF12833">
    <property type="entry name" value="HTH_18"/>
    <property type="match status" value="1"/>
</dbReference>
<dbReference type="InterPro" id="IPR009057">
    <property type="entry name" value="Homeodomain-like_sf"/>
</dbReference>
<reference evidence="5 7" key="1">
    <citation type="submission" date="2016-07" db="EMBL/GenBank/DDBJ databases">
        <authorList>
            <person name="Jeong J.-J."/>
            <person name="Kim D.W."/>
            <person name="Sang M.K."/>
            <person name="Choi I.-G."/>
            <person name="Kim K.D."/>
        </authorList>
    </citation>
    <scope>NUCLEOTIDE SEQUENCE [LARGE SCALE GENOMIC DNA]</scope>
    <source>
        <strain evidence="5 7">C-26</strain>
    </source>
</reference>
<dbReference type="AlphaFoldDB" id="A0A1M6XX26"/>
<dbReference type="SMART" id="SM00342">
    <property type="entry name" value="HTH_ARAC"/>
    <property type="match status" value="1"/>
</dbReference>
<dbReference type="OrthoDB" id="2666928at2"/>
<dbReference type="InterPro" id="IPR018060">
    <property type="entry name" value="HTH_AraC"/>
</dbReference>
<sequence>MIEFQQYLLESFYKKMGLHRVSSGDQEEVNSEKYKSYIKILYLPEDYTLTVDFRQYTTEVPTVFFINSNQHFHIENTGEEPGLMIYYNRDFYCIQIHDAEVACDGLLFNNLSNMPMITLNATEAIVIKHILKAIQDEFKVKQAQQEEMLRVYLKQIIILSTRLWSVQHLDKVNDGVDHDTAFYRQFSLLVENHYKEKHTVADYADIMGIAPKTLTHRLKKMNMSQPNEVIKDRIILEAKRLLIHTIMSAKQIAYQLGYDDPAYFNRLFSLKVGDTPSNFRKKYIKGKMYN</sequence>
<proteinExistence type="predicted"/>
<keyword evidence="7" id="KW-1185">Reference proteome</keyword>
<keyword evidence="1" id="KW-0805">Transcription regulation</keyword>
<dbReference type="Proteomes" id="UP000093508">
    <property type="component" value="Unassembled WGS sequence"/>
</dbReference>
<evidence type="ECO:0000313" key="6">
    <source>
        <dbReference type="EMBL" id="SHL10541.1"/>
    </source>
</evidence>
<feature type="domain" description="HTH araC/xylS-type" evidence="4">
    <location>
        <begin position="184"/>
        <end position="282"/>
    </location>
</feature>
<evidence type="ECO:0000313" key="5">
    <source>
        <dbReference type="EMBL" id="OCA79923.1"/>
    </source>
</evidence>
<dbReference type="PANTHER" id="PTHR43280:SF32">
    <property type="entry name" value="TRANSCRIPTIONAL REGULATORY PROTEIN"/>
    <property type="match status" value="1"/>
</dbReference>
<dbReference type="STRING" id="1423959.SAMN05444407_102258"/>
<dbReference type="GO" id="GO:0043565">
    <property type="term" value="F:sequence-specific DNA binding"/>
    <property type="evidence" value="ECO:0007669"/>
    <property type="project" value="InterPro"/>
</dbReference>
<dbReference type="RefSeq" id="WP_066692237.1">
    <property type="nucleotide sequence ID" value="NZ_FRBM01000002.1"/>
</dbReference>
<evidence type="ECO:0000256" key="1">
    <source>
        <dbReference type="ARBA" id="ARBA00023015"/>
    </source>
</evidence>
<gene>
    <name evidence="5" type="ORF">BBH99_17295</name>
    <name evidence="6" type="ORF">SAMN05444407_102258</name>
</gene>
<dbReference type="EMBL" id="FRBM01000002">
    <property type="protein sequence ID" value="SHL10541.1"/>
    <property type="molecule type" value="Genomic_DNA"/>
</dbReference>
<organism evidence="6 8">
    <name type="scientific">Chryseobacterium contaminans</name>
    <dbReference type="NCBI Taxonomy" id="1423959"/>
    <lineage>
        <taxon>Bacteria</taxon>
        <taxon>Pseudomonadati</taxon>
        <taxon>Bacteroidota</taxon>
        <taxon>Flavobacteriia</taxon>
        <taxon>Flavobacteriales</taxon>
        <taxon>Weeksellaceae</taxon>
        <taxon>Chryseobacterium group</taxon>
        <taxon>Chryseobacterium</taxon>
    </lineage>
</organism>
<dbReference type="PROSITE" id="PS01124">
    <property type="entry name" value="HTH_ARAC_FAMILY_2"/>
    <property type="match status" value="1"/>
</dbReference>
<name>A0A1M6XX26_9FLAO</name>
<evidence type="ECO:0000256" key="2">
    <source>
        <dbReference type="ARBA" id="ARBA00023125"/>
    </source>
</evidence>